<dbReference type="OrthoDB" id="10319009at2759"/>
<gene>
    <name evidence="1" type="ORF">M896_081080</name>
</gene>
<dbReference type="VEuPathDB" id="MicrosporidiaDB:M896_081080"/>
<sequence length="67" mass="7899">MGKAKRQRLTEITNKLHHQYNKLEPAEQCIIVSDDELHSIDVIDIPITDGIFNEYQITSKILEEYWI</sequence>
<proteinExistence type="predicted"/>
<comment type="caution">
    <text evidence="1">The sequence shown here is derived from an EMBL/GenBank/DDBJ whole genome shotgun (WGS) entry which is preliminary data.</text>
</comment>
<dbReference type="AlphaFoldDB" id="A0A0B2UJZ9"/>
<protein>
    <submittedName>
        <fullName evidence="1">Uncharacterized protein</fullName>
    </submittedName>
</protein>
<accession>A0A0B2UJZ9</accession>
<dbReference type="GeneID" id="26262148"/>
<evidence type="ECO:0000313" key="1">
    <source>
        <dbReference type="EMBL" id="KHN69372.1"/>
    </source>
</evidence>
<dbReference type="RefSeq" id="XP_014563414.1">
    <property type="nucleotide sequence ID" value="XM_014707928.1"/>
</dbReference>
<dbReference type="EMBL" id="JOKQ01000008">
    <property type="protein sequence ID" value="KHN69372.1"/>
    <property type="molecule type" value="Genomic_DNA"/>
</dbReference>
<keyword evidence="2" id="KW-1185">Reference proteome</keyword>
<evidence type="ECO:0000313" key="2">
    <source>
        <dbReference type="Proteomes" id="UP000031056"/>
    </source>
</evidence>
<dbReference type="InParanoid" id="A0A0B2UJZ9"/>
<dbReference type="Proteomes" id="UP000031056">
    <property type="component" value="Unassembled WGS sequence"/>
</dbReference>
<reference evidence="1 2" key="1">
    <citation type="journal article" date="2014" name="MBio">
        <title>The Ordospora colligata genome; evolution of extreme reduction in microsporidia and host-to-parasite horizontal gene transfer.</title>
        <authorList>
            <person name="Pombert J.-F."/>
            <person name="Haag K.L."/>
            <person name="Beidas S."/>
            <person name="Ebert D."/>
            <person name="Keeling P.J."/>
        </authorList>
    </citation>
    <scope>NUCLEOTIDE SEQUENCE [LARGE SCALE GENOMIC DNA]</scope>
    <source>
        <strain evidence="1 2">OC4</strain>
    </source>
</reference>
<dbReference type="HOGENOM" id="CLU_2813079_0_0_1"/>
<name>A0A0B2UJZ9_9MICR</name>
<organism evidence="1 2">
    <name type="scientific">Ordospora colligata OC4</name>
    <dbReference type="NCBI Taxonomy" id="1354746"/>
    <lineage>
        <taxon>Eukaryota</taxon>
        <taxon>Fungi</taxon>
        <taxon>Fungi incertae sedis</taxon>
        <taxon>Microsporidia</taxon>
        <taxon>Ordosporidae</taxon>
        <taxon>Ordospora</taxon>
    </lineage>
</organism>